<evidence type="ECO:0000313" key="2">
    <source>
        <dbReference type="Proteomes" id="UP001152300"/>
    </source>
</evidence>
<reference evidence="1" key="1">
    <citation type="submission" date="2022-11" db="EMBL/GenBank/DDBJ databases">
        <title>Genome Resource of Sclerotinia nivalis Strain SnTB1, a Plant Pathogen Isolated from American Ginseng.</title>
        <authorList>
            <person name="Fan S."/>
        </authorList>
    </citation>
    <scope>NUCLEOTIDE SEQUENCE</scope>
    <source>
        <strain evidence="1">SnTB1</strain>
    </source>
</reference>
<organism evidence="1 2">
    <name type="scientific">Sclerotinia nivalis</name>
    <dbReference type="NCBI Taxonomy" id="352851"/>
    <lineage>
        <taxon>Eukaryota</taxon>
        <taxon>Fungi</taxon>
        <taxon>Dikarya</taxon>
        <taxon>Ascomycota</taxon>
        <taxon>Pezizomycotina</taxon>
        <taxon>Leotiomycetes</taxon>
        <taxon>Helotiales</taxon>
        <taxon>Sclerotiniaceae</taxon>
        <taxon>Sclerotinia</taxon>
    </lineage>
</organism>
<keyword evidence="2" id="KW-1185">Reference proteome</keyword>
<proteinExistence type="predicted"/>
<dbReference type="Proteomes" id="UP001152300">
    <property type="component" value="Unassembled WGS sequence"/>
</dbReference>
<name>A0A9X0DIT6_9HELO</name>
<comment type="caution">
    <text evidence="1">The sequence shown here is derived from an EMBL/GenBank/DDBJ whole genome shotgun (WGS) entry which is preliminary data.</text>
</comment>
<accession>A0A9X0DIT6</accession>
<dbReference type="EMBL" id="JAPEIS010000007">
    <property type="protein sequence ID" value="KAJ8064489.1"/>
    <property type="molecule type" value="Genomic_DNA"/>
</dbReference>
<evidence type="ECO:0000313" key="1">
    <source>
        <dbReference type="EMBL" id="KAJ8064489.1"/>
    </source>
</evidence>
<dbReference type="AlphaFoldDB" id="A0A9X0DIT6"/>
<gene>
    <name evidence="1" type="ORF">OCU04_006822</name>
</gene>
<protein>
    <submittedName>
        <fullName evidence="1">Uncharacterized protein</fullName>
    </submittedName>
</protein>
<sequence>MPSVVLLLPLGFAKPKALTWAMDSDSSFTTSNDPPSPDEVFVPSTSSCCFLADSVP</sequence>